<feature type="compositionally biased region" description="Polar residues" evidence="4">
    <location>
        <begin position="204"/>
        <end position="234"/>
    </location>
</feature>
<dbReference type="InterPro" id="IPR022776">
    <property type="entry name" value="TRM13/UPF0224_CHHC_Znf_dom"/>
</dbReference>
<keyword evidence="6" id="KW-1185">Reference proteome</keyword>
<dbReference type="PROSITE" id="PS51800">
    <property type="entry name" value="ZF_CHHC_U11_48K"/>
    <property type="match status" value="1"/>
</dbReference>
<feature type="region of interest" description="Disordered" evidence="4">
    <location>
        <begin position="169"/>
        <end position="290"/>
    </location>
</feature>
<feature type="compositionally biased region" description="Low complexity" evidence="4">
    <location>
        <begin position="270"/>
        <end position="279"/>
    </location>
</feature>
<evidence type="ECO:0000256" key="4">
    <source>
        <dbReference type="SAM" id="MobiDB-lite"/>
    </source>
</evidence>
<accession>A0ABM1MYH9</accession>
<evidence type="ECO:0000313" key="6">
    <source>
        <dbReference type="Proteomes" id="UP000695000"/>
    </source>
</evidence>
<evidence type="ECO:0000313" key="7">
    <source>
        <dbReference type="RefSeq" id="XP_017779629.1"/>
    </source>
</evidence>
<reference evidence="7" key="1">
    <citation type="submission" date="2025-08" db="UniProtKB">
        <authorList>
            <consortium name="RefSeq"/>
        </authorList>
    </citation>
    <scope>IDENTIFICATION</scope>
    <source>
        <tissue evidence="7">Whole Larva</tissue>
    </source>
</reference>
<dbReference type="Proteomes" id="UP000695000">
    <property type="component" value="Unplaced"/>
</dbReference>
<proteinExistence type="predicted"/>
<dbReference type="Pfam" id="PF05253">
    <property type="entry name" value="zf-U11-48K"/>
    <property type="match status" value="1"/>
</dbReference>
<dbReference type="GeneID" id="108564941"/>
<evidence type="ECO:0000256" key="1">
    <source>
        <dbReference type="ARBA" id="ARBA00022723"/>
    </source>
</evidence>
<evidence type="ECO:0000256" key="2">
    <source>
        <dbReference type="ARBA" id="ARBA00022771"/>
    </source>
</evidence>
<evidence type="ECO:0000256" key="3">
    <source>
        <dbReference type="ARBA" id="ARBA00022833"/>
    </source>
</evidence>
<feature type="domain" description="CHHC U11-48K-type" evidence="5">
    <location>
        <begin position="43"/>
        <end position="70"/>
    </location>
</feature>
<keyword evidence="3" id="KW-0862">Zinc</keyword>
<sequence>MSVLWTNGENFILCPYGGKAHFIGEARFSTHVVKCQRSSNINLAICPYNADHRLQVSEYQHHVTTCEDRFFVDMRAYEYDNEHSEILYPIVEKKILYQVDSWDADDDPSYNPEEYCISEEIVRRLDVEPGSVRKGFRKTERARFQELARLTQNLQINVENKENNPVEISANGLSVVSSTNRKKNRSRKNNKGNSASNGYARANGISNGFSGVPSTNANINSNTEDNGSSQVTSMTDTTGSVSGSASDASSDTNFPPLGSERRTRGRGRVSRGVNSGRAVPRGMGRGRGQL</sequence>
<feature type="compositionally biased region" description="Low complexity" evidence="4">
    <location>
        <begin position="235"/>
        <end position="252"/>
    </location>
</feature>
<name>A0ABM1MYH9_NICVS</name>
<protein>
    <submittedName>
        <fullName evidence="7">Uncharacterized protein LOC108564941 isoform X1</fullName>
    </submittedName>
</protein>
<keyword evidence="2" id="KW-0863">Zinc-finger</keyword>
<organism evidence="6 7">
    <name type="scientific">Nicrophorus vespilloides</name>
    <name type="common">Boreal carrion beetle</name>
    <dbReference type="NCBI Taxonomy" id="110193"/>
    <lineage>
        <taxon>Eukaryota</taxon>
        <taxon>Metazoa</taxon>
        <taxon>Ecdysozoa</taxon>
        <taxon>Arthropoda</taxon>
        <taxon>Hexapoda</taxon>
        <taxon>Insecta</taxon>
        <taxon>Pterygota</taxon>
        <taxon>Neoptera</taxon>
        <taxon>Endopterygota</taxon>
        <taxon>Coleoptera</taxon>
        <taxon>Polyphaga</taxon>
        <taxon>Staphyliniformia</taxon>
        <taxon>Silphidae</taxon>
        <taxon>Nicrophorinae</taxon>
        <taxon>Nicrophorus</taxon>
    </lineage>
</organism>
<keyword evidence="1" id="KW-0479">Metal-binding</keyword>
<dbReference type="RefSeq" id="XP_017779629.1">
    <property type="nucleotide sequence ID" value="XM_017924140.1"/>
</dbReference>
<feature type="compositionally biased region" description="Basic residues" evidence="4">
    <location>
        <begin position="180"/>
        <end position="190"/>
    </location>
</feature>
<evidence type="ECO:0000259" key="5">
    <source>
        <dbReference type="PROSITE" id="PS51800"/>
    </source>
</evidence>
<gene>
    <name evidence="7" type="primary">LOC108564941</name>
</gene>